<dbReference type="InterPro" id="IPR003615">
    <property type="entry name" value="HNH_nuc"/>
</dbReference>
<comment type="caution">
    <text evidence="2">The sequence shown here is derived from an EMBL/GenBank/DDBJ whole genome shotgun (WGS) entry which is preliminary data.</text>
</comment>
<dbReference type="SMART" id="SM00507">
    <property type="entry name" value="HNHc"/>
    <property type="match status" value="1"/>
</dbReference>
<dbReference type="Gene3D" id="1.10.30.50">
    <property type="match status" value="1"/>
</dbReference>
<keyword evidence="3" id="KW-1185">Reference proteome</keyword>
<name>A0ABS4XJJ7_9MICC</name>
<accession>A0ABS4XJJ7</accession>
<dbReference type="CDD" id="cd00085">
    <property type="entry name" value="HNHc"/>
    <property type="match status" value="1"/>
</dbReference>
<dbReference type="InterPro" id="IPR003870">
    <property type="entry name" value="DUF222"/>
</dbReference>
<evidence type="ECO:0000313" key="2">
    <source>
        <dbReference type="EMBL" id="MBP2388642.1"/>
    </source>
</evidence>
<feature type="domain" description="HNH nuclease" evidence="1">
    <location>
        <begin position="382"/>
        <end position="434"/>
    </location>
</feature>
<dbReference type="Proteomes" id="UP001296993">
    <property type="component" value="Unassembled WGS sequence"/>
</dbReference>
<protein>
    <recommendedName>
        <fullName evidence="1">HNH nuclease domain-containing protein</fullName>
    </recommendedName>
</protein>
<reference evidence="2 3" key="1">
    <citation type="submission" date="2021-03" db="EMBL/GenBank/DDBJ databases">
        <title>Sequencing the genomes of 1000 actinobacteria strains.</title>
        <authorList>
            <person name="Klenk H.-P."/>
        </authorList>
    </citation>
    <scope>NUCLEOTIDE SEQUENCE [LARGE SCALE GENOMIC DNA]</scope>
    <source>
        <strain evidence="2 3">DSM 15797</strain>
    </source>
</reference>
<evidence type="ECO:0000313" key="3">
    <source>
        <dbReference type="Proteomes" id="UP001296993"/>
    </source>
</evidence>
<proteinExistence type="predicted"/>
<gene>
    <name evidence="2" type="ORF">JOF47_004215</name>
</gene>
<dbReference type="EMBL" id="JAGIOF010000004">
    <property type="protein sequence ID" value="MBP2388642.1"/>
    <property type="molecule type" value="Genomic_DNA"/>
</dbReference>
<dbReference type="RefSeq" id="WP_210002400.1">
    <property type="nucleotide sequence ID" value="NZ_BAAAJY010000004.1"/>
</dbReference>
<dbReference type="Pfam" id="PF02720">
    <property type="entry name" value="DUF222"/>
    <property type="match status" value="1"/>
</dbReference>
<evidence type="ECO:0000259" key="1">
    <source>
        <dbReference type="SMART" id="SM00507"/>
    </source>
</evidence>
<sequence length="516" mass="57324">MGKLAAHQMNMEPERAGIPPAGSRLFCGSDGTWTAGVERLLATEPLQIAVTKVTSTSCPSTPAEGLEQLRQISRIRSMLDGLEAMLLADTSEMVQRGLATPLSEENPTLFDYKRDIEDHGYPMSRMDQDLNRSSFVAEAAMVTRSSERSTFNRLATAEGLRYIHEQTLFELCRGSITGRTAGTLVKQTQGIPTSTAKQIETSVLPTALTASDSSMALRIKRQRERLHPEPAFHRRSRAEGGRSLMWWPEADGMAVLQAYLPAEDVLAIYNTVNTHASRLMEAEEERHVGQLRADVFRDSLIDGWPGNKQKKSALFVGLTIPALELLTNPERGIADLEGYGPVPLGVALKLAAKAPSLKLILTDPWTGSILDLGRKRYKPSKALRDFLRIRDGHCRFPGCRRAPLLSEVDHIDAWAKGGETSEQNAEYLCKRHQIYKHVLGWEAVHLGNGSIQWRTPHGITQLELPDGLIHPRPLNPAPQPQQPMLPMVLLDQQTRHLLCWDETEPIPGFPENEPDS</sequence>
<organism evidence="2 3">
    <name type="scientific">Paeniglutamicibacter kerguelensis</name>
    <dbReference type="NCBI Taxonomy" id="254788"/>
    <lineage>
        <taxon>Bacteria</taxon>
        <taxon>Bacillati</taxon>
        <taxon>Actinomycetota</taxon>
        <taxon>Actinomycetes</taxon>
        <taxon>Micrococcales</taxon>
        <taxon>Micrococcaceae</taxon>
        <taxon>Paeniglutamicibacter</taxon>
    </lineage>
</organism>